<keyword evidence="3" id="KW-1185">Reference proteome</keyword>
<feature type="region of interest" description="Disordered" evidence="1">
    <location>
        <begin position="260"/>
        <end position="280"/>
    </location>
</feature>
<sequence>MPRGKKRKQAEALSGSEASKHLAALDEALEILDAWDDVADSELTGVLSQLASLLRISEEALVRMHSCDKLPFDRLSAVLVRSCGHASAPVRVAGWMAARECCLDQQELCEMLLLERALYSSAWSQLRDGAAGAATSAIVGLLQQACELSDEAVVAAGEAELTALLAAASPPVAERTREAGADAHGEAQVPDMAPNSEADDDGAAVALAALVPRALRCLGAACAQAADAGHAPPEDAAMRAALEALTNAYIGGNDADECGADRRTGSVEAEAGAGEAEDAAATKSRAGALARRARQLLPPAKLLPLVLGSLQRYLGVYEEAKGGAGAGGPSGAGGSSSAGDCSSGAASADEARWSVAARILRCAGALLSTISPAELAPIAAVAWEAMLCAGERFGRFGSTAQAEFLDVAALLATAVGEATGPGMLDDRGYVAEMITEIGVELSRRLEASEEPLEGAEAAAALAEDADCSRRSGEPPLVSADQFRRALHELRGKLVSALRDVATRRRAAREAEEDEGARAREEKLRHALALVEAAAEQV</sequence>
<organism evidence="2 3">
    <name type="scientific">Chrysochromulina tobinii</name>
    <dbReference type="NCBI Taxonomy" id="1460289"/>
    <lineage>
        <taxon>Eukaryota</taxon>
        <taxon>Haptista</taxon>
        <taxon>Haptophyta</taxon>
        <taxon>Prymnesiophyceae</taxon>
        <taxon>Prymnesiales</taxon>
        <taxon>Chrysochromulinaceae</taxon>
        <taxon>Chrysochromulina</taxon>
    </lineage>
</organism>
<protein>
    <submittedName>
        <fullName evidence="2">Uncharacterized protein</fullName>
    </submittedName>
</protein>
<evidence type="ECO:0000313" key="2">
    <source>
        <dbReference type="EMBL" id="KOO24311.1"/>
    </source>
</evidence>
<dbReference type="AlphaFoldDB" id="A0A0M0JCI7"/>
<comment type="caution">
    <text evidence="2">The sequence shown here is derived from an EMBL/GenBank/DDBJ whole genome shotgun (WGS) entry which is preliminary data.</text>
</comment>
<feature type="region of interest" description="Disordered" evidence="1">
    <location>
        <begin position="174"/>
        <end position="198"/>
    </location>
</feature>
<gene>
    <name evidence="2" type="ORF">Ctob_001521</name>
</gene>
<accession>A0A0M0JCI7</accession>
<dbReference type="EMBL" id="JWZX01003106">
    <property type="protein sequence ID" value="KOO24311.1"/>
    <property type="molecule type" value="Genomic_DNA"/>
</dbReference>
<feature type="compositionally biased region" description="Basic and acidic residues" evidence="1">
    <location>
        <begin position="174"/>
        <end position="185"/>
    </location>
</feature>
<feature type="compositionally biased region" description="Low complexity" evidence="1">
    <location>
        <begin position="268"/>
        <end position="280"/>
    </location>
</feature>
<reference evidence="3" key="1">
    <citation type="journal article" date="2015" name="PLoS Genet.">
        <title>Genome Sequence and Transcriptome Analyses of Chrysochromulina tobin: Metabolic Tools for Enhanced Algal Fitness in the Prominent Order Prymnesiales (Haptophyceae).</title>
        <authorList>
            <person name="Hovde B.T."/>
            <person name="Deodato C.R."/>
            <person name="Hunsperger H.M."/>
            <person name="Ryken S.A."/>
            <person name="Yost W."/>
            <person name="Jha R.K."/>
            <person name="Patterson J."/>
            <person name="Monnat R.J. Jr."/>
            <person name="Barlow S.B."/>
            <person name="Starkenburg S.R."/>
            <person name="Cattolico R.A."/>
        </authorList>
    </citation>
    <scope>NUCLEOTIDE SEQUENCE</scope>
    <source>
        <strain evidence="3">CCMP291</strain>
    </source>
</reference>
<evidence type="ECO:0000313" key="3">
    <source>
        <dbReference type="Proteomes" id="UP000037460"/>
    </source>
</evidence>
<dbReference type="Proteomes" id="UP000037460">
    <property type="component" value="Unassembled WGS sequence"/>
</dbReference>
<name>A0A0M0JCI7_9EUKA</name>
<proteinExistence type="predicted"/>
<evidence type="ECO:0000256" key="1">
    <source>
        <dbReference type="SAM" id="MobiDB-lite"/>
    </source>
</evidence>